<accession>A0A7R9D0X9</accession>
<organism evidence="2">
    <name type="scientific">Timema cristinae</name>
    <name type="common">Walking stick</name>
    <dbReference type="NCBI Taxonomy" id="61476"/>
    <lineage>
        <taxon>Eukaryota</taxon>
        <taxon>Metazoa</taxon>
        <taxon>Ecdysozoa</taxon>
        <taxon>Arthropoda</taxon>
        <taxon>Hexapoda</taxon>
        <taxon>Insecta</taxon>
        <taxon>Pterygota</taxon>
        <taxon>Neoptera</taxon>
        <taxon>Polyneoptera</taxon>
        <taxon>Phasmatodea</taxon>
        <taxon>Timematodea</taxon>
        <taxon>Timematoidea</taxon>
        <taxon>Timematidae</taxon>
        <taxon>Timema</taxon>
    </lineage>
</organism>
<gene>
    <name evidence="2" type="ORF">TCEB3V08_LOCUS8329</name>
</gene>
<reference evidence="2" key="1">
    <citation type="submission" date="2020-11" db="EMBL/GenBank/DDBJ databases">
        <authorList>
            <person name="Tran Van P."/>
        </authorList>
    </citation>
    <scope>NUCLEOTIDE SEQUENCE</scope>
</reference>
<protein>
    <submittedName>
        <fullName evidence="2">Uncharacterized protein</fullName>
    </submittedName>
</protein>
<sequence length="230" mass="26584">MMHYSVKGPCCNCRNLEGKVKHLSEELHRRKETSLEMQVGEKTALKKQHEAMTRAVMLAERNKQLEQWMRDIDHMALSVEAECNTRVQEHARKLVALQDQLEKALEQIVVLEQETLDVQKTNKSLCAAIQEEQMHRELLQQSLDTALLENKSLCQQINDFHEVENDLMIEIEQLKQSSGQQKLRIIELEGKLLNGHFRTTNICPVQTFTGSEHNNGDLIRFVNNLANKTM</sequence>
<keyword evidence="1" id="KW-0175">Coiled coil</keyword>
<dbReference type="AlphaFoldDB" id="A0A7R9D0X9"/>
<evidence type="ECO:0000313" key="2">
    <source>
        <dbReference type="EMBL" id="CAD7406110.1"/>
    </source>
</evidence>
<evidence type="ECO:0000256" key="1">
    <source>
        <dbReference type="SAM" id="Coils"/>
    </source>
</evidence>
<feature type="coiled-coil region" evidence="1">
    <location>
        <begin position="87"/>
        <end position="114"/>
    </location>
</feature>
<dbReference type="EMBL" id="OC319706">
    <property type="protein sequence ID" value="CAD7406110.1"/>
    <property type="molecule type" value="Genomic_DNA"/>
</dbReference>
<name>A0A7R9D0X9_TIMCR</name>
<proteinExistence type="predicted"/>